<feature type="compositionally biased region" description="Polar residues" evidence="1">
    <location>
        <begin position="102"/>
        <end position="115"/>
    </location>
</feature>
<reference evidence="3 4" key="1">
    <citation type="submission" date="2017-12" db="EMBL/GenBank/DDBJ databases">
        <title>Confluentibacter flavum sp. nov., isolated from the saline lake.</title>
        <authorList>
            <person name="Yu L."/>
        </authorList>
    </citation>
    <scope>NUCLEOTIDE SEQUENCE [LARGE SCALE GENOMIC DNA]</scope>
    <source>
        <strain evidence="3 4">3B</strain>
    </source>
</reference>
<dbReference type="EMBL" id="PJEO01000014">
    <property type="protein sequence ID" value="PKQ46161.1"/>
    <property type="molecule type" value="Genomic_DNA"/>
</dbReference>
<dbReference type="RefSeq" id="WP_106658437.1">
    <property type="nucleotide sequence ID" value="NZ_PJEO01000014.1"/>
</dbReference>
<proteinExistence type="predicted"/>
<dbReference type="GO" id="GO:0003677">
    <property type="term" value="F:DNA binding"/>
    <property type="evidence" value="ECO:0007669"/>
    <property type="project" value="InterPro"/>
</dbReference>
<comment type="caution">
    <text evidence="3">The sequence shown here is derived from an EMBL/GenBank/DDBJ whole genome shotgun (WGS) entry which is preliminary data.</text>
</comment>
<evidence type="ECO:0000313" key="4">
    <source>
        <dbReference type="Proteomes" id="UP000233435"/>
    </source>
</evidence>
<dbReference type="PROSITE" id="PS50943">
    <property type="entry name" value="HTH_CROC1"/>
    <property type="match status" value="1"/>
</dbReference>
<feature type="domain" description="HTH cro/C1-type" evidence="2">
    <location>
        <begin position="24"/>
        <end position="76"/>
    </location>
</feature>
<protein>
    <submittedName>
        <fullName evidence="3">Transcriptional regulator</fullName>
    </submittedName>
</protein>
<evidence type="ECO:0000259" key="2">
    <source>
        <dbReference type="PROSITE" id="PS50943"/>
    </source>
</evidence>
<name>A0A2N3HMJ7_9FLAO</name>
<dbReference type="SMART" id="SM00530">
    <property type="entry name" value="HTH_XRE"/>
    <property type="match status" value="1"/>
</dbReference>
<evidence type="ECO:0000313" key="3">
    <source>
        <dbReference type="EMBL" id="PKQ46161.1"/>
    </source>
</evidence>
<keyword evidence="4" id="KW-1185">Reference proteome</keyword>
<evidence type="ECO:0000256" key="1">
    <source>
        <dbReference type="SAM" id="MobiDB-lite"/>
    </source>
</evidence>
<accession>A0A2N3HMJ7</accession>
<organism evidence="3 4">
    <name type="scientific">Confluentibacter flavum</name>
    <dbReference type="NCBI Taxonomy" id="1909700"/>
    <lineage>
        <taxon>Bacteria</taxon>
        <taxon>Pseudomonadati</taxon>
        <taxon>Bacteroidota</taxon>
        <taxon>Flavobacteriia</taxon>
        <taxon>Flavobacteriales</taxon>
        <taxon>Flavobacteriaceae</taxon>
        <taxon>Confluentibacter</taxon>
    </lineage>
</organism>
<dbReference type="SUPFAM" id="SSF47413">
    <property type="entry name" value="lambda repressor-like DNA-binding domains"/>
    <property type="match status" value="1"/>
</dbReference>
<dbReference type="Gene3D" id="1.10.260.40">
    <property type="entry name" value="lambda repressor-like DNA-binding domains"/>
    <property type="match status" value="1"/>
</dbReference>
<dbReference type="InterPro" id="IPR001387">
    <property type="entry name" value="Cro/C1-type_HTH"/>
</dbReference>
<sequence length="115" mass="13109">MENTNTLWLSMSDKAIIAVIGNYIKHQRLNQNKTQAKIAEIAGINRWTMSQIENGEPISLISLVQILRALDLLNVFDVFKIQTQISPLELAKLEKQKRQRASSENSADNQNTSEW</sequence>
<gene>
    <name evidence="3" type="ORF">CSW08_03050</name>
</gene>
<dbReference type="OrthoDB" id="8690238at2"/>
<dbReference type="AlphaFoldDB" id="A0A2N3HMJ7"/>
<dbReference type="InterPro" id="IPR010982">
    <property type="entry name" value="Lambda_DNA-bd_dom_sf"/>
</dbReference>
<dbReference type="Pfam" id="PF01381">
    <property type="entry name" value="HTH_3"/>
    <property type="match status" value="1"/>
</dbReference>
<dbReference type="CDD" id="cd00093">
    <property type="entry name" value="HTH_XRE"/>
    <property type="match status" value="1"/>
</dbReference>
<feature type="region of interest" description="Disordered" evidence="1">
    <location>
        <begin position="95"/>
        <end position="115"/>
    </location>
</feature>
<dbReference type="Proteomes" id="UP000233435">
    <property type="component" value="Unassembled WGS sequence"/>
</dbReference>